<dbReference type="Proteomes" id="UP000634136">
    <property type="component" value="Unassembled WGS sequence"/>
</dbReference>
<gene>
    <name evidence="1" type="ORF">G2W53_007143</name>
</gene>
<accession>A0A835CDA1</accession>
<dbReference type="EMBL" id="JAAIUW010000003">
    <property type="protein sequence ID" value="KAF7838661.1"/>
    <property type="molecule type" value="Genomic_DNA"/>
</dbReference>
<reference evidence="1" key="1">
    <citation type="submission" date="2020-09" db="EMBL/GenBank/DDBJ databases">
        <title>Genome-Enabled Discovery of Anthraquinone Biosynthesis in Senna tora.</title>
        <authorList>
            <person name="Kang S.-H."/>
            <person name="Pandey R.P."/>
            <person name="Lee C.-M."/>
            <person name="Sim J.-S."/>
            <person name="Jeong J.-T."/>
            <person name="Choi B.-S."/>
            <person name="Jung M."/>
            <person name="Ginzburg D."/>
            <person name="Zhao K."/>
            <person name="Won S.Y."/>
            <person name="Oh T.-J."/>
            <person name="Yu Y."/>
            <person name="Kim N.-H."/>
            <person name="Lee O.R."/>
            <person name="Lee T.-H."/>
            <person name="Bashyal P."/>
            <person name="Kim T.-S."/>
            <person name="Lee W.-H."/>
            <person name="Kawkins C."/>
            <person name="Kim C.-K."/>
            <person name="Kim J.S."/>
            <person name="Ahn B.O."/>
            <person name="Rhee S.Y."/>
            <person name="Sohng J.K."/>
        </authorList>
    </citation>
    <scope>NUCLEOTIDE SEQUENCE</scope>
    <source>
        <tissue evidence="1">Leaf</tissue>
    </source>
</reference>
<comment type="caution">
    <text evidence="1">The sequence shown here is derived from an EMBL/GenBank/DDBJ whole genome shotgun (WGS) entry which is preliminary data.</text>
</comment>
<dbReference type="AlphaFoldDB" id="A0A835CDA1"/>
<sequence>MGWFGILPYFTTNYAYDLP</sequence>
<organism evidence="1 2">
    <name type="scientific">Senna tora</name>
    <dbReference type="NCBI Taxonomy" id="362788"/>
    <lineage>
        <taxon>Eukaryota</taxon>
        <taxon>Viridiplantae</taxon>
        <taxon>Streptophyta</taxon>
        <taxon>Embryophyta</taxon>
        <taxon>Tracheophyta</taxon>
        <taxon>Spermatophyta</taxon>
        <taxon>Magnoliopsida</taxon>
        <taxon>eudicotyledons</taxon>
        <taxon>Gunneridae</taxon>
        <taxon>Pentapetalae</taxon>
        <taxon>rosids</taxon>
        <taxon>fabids</taxon>
        <taxon>Fabales</taxon>
        <taxon>Fabaceae</taxon>
        <taxon>Caesalpinioideae</taxon>
        <taxon>Cassia clade</taxon>
        <taxon>Senna</taxon>
    </lineage>
</organism>
<protein>
    <submittedName>
        <fullName evidence="1">Uncharacterized protein</fullName>
    </submittedName>
</protein>
<evidence type="ECO:0000313" key="1">
    <source>
        <dbReference type="EMBL" id="KAF7838661.1"/>
    </source>
</evidence>
<keyword evidence="2" id="KW-1185">Reference proteome</keyword>
<name>A0A835CDA1_9FABA</name>
<proteinExistence type="predicted"/>
<evidence type="ECO:0000313" key="2">
    <source>
        <dbReference type="Proteomes" id="UP000634136"/>
    </source>
</evidence>